<dbReference type="Gene3D" id="3.40.710.10">
    <property type="entry name" value="DD-peptidase/beta-lactamase superfamily"/>
    <property type="match status" value="1"/>
</dbReference>
<dbReference type="EMBL" id="JANCMW010000007">
    <property type="protein sequence ID" value="MDF0750994.1"/>
    <property type="molecule type" value="Genomic_DNA"/>
</dbReference>
<keyword evidence="1" id="KW-0732">Signal</keyword>
<name>A0ABT5YBP2_9GAMM</name>
<dbReference type="InterPro" id="IPR050789">
    <property type="entry name" value="Diverse_Enzym_Activities"/>
</dbReference>
<dbReference type="PANTHER" id="PTHR43283">
    <property type="entry name" value="BETA-LACTAMASE-RELATED"/>
    <property type="match status" value="1"/>
</dbReference>
<organism evidence="3 4">
    <name type="scientific">Marinobacter iranensis</name>
    <dbReference type="NCBI Taxonomy" id="2962607"/>
    <lineage>
        <taxon>Bacteria</taxon>
        <taxon>Pseudomonadati</taxon>
        <taxon>Pseudomonadota</taxon>
        <taxon>Gammaproteobacteria</taxon>
        <taxon>Pseudomonadales</taxon>
        <taxon>Marinobacteraceae</taxon>
        <taxon>Marinobacter</taxon>
    </lineage>
</organism>
<dbReference type="Proteomes" id="UP001143391">
    <property type="component" value="Unassembled WGS sequence"/>
</dbReference>
<reference evidence="3" key="1">
    <citation type="submission" date="2022-07" db="EMBL/GenBank/DDBJ databases">
        <title>Marinobacter iranensis a new bacterium isolate from a hipersaline lake in Iran.</title>
        <authorList>
            <person name="Mohammad A.M.A."/>
            <person name="Cristina S.-P."/>
            <person name="Antonio V."/>
        </authorList>
    </citation>
    <scope>NUCLEOTIDE SEQUENCE</scope>
    <source>
        <strain evidence="3">71-i</strain>
    </source>
</reference>
<evidence type="ECO:0000256" key="1">
    <source>
        <dbReference type="SAM" id="SignalP"/>
    </source>
</evidence>
<evidence type="ECO:0000313" key="3">
    <source>
        <dbReference type="EMBL" id="MDF0750994.1"/>
    </source>
</evidence>
<comment type="caution">
    <text evidence="3">The sequence shown here is derived from an EMBL/GenBank/DDBJ whole genome shotgun (WGS) entry which is preliminary data.</text>
</comment>
<dbReference type="InterPro" id="IPR012338">
    <property type="entry name" value="Beta-lactam/transpept-like"/>
</dbReference>
<keyword evidence="4" id="KW-1185">Reference proteome</keyword>
<dbReference type="PANTHER" id="PTHR43283:SF7">
    <property type="entry name" value="BETA-LACTAMASE-RELATED DOMAIN-CONTAINING PROTEIN"/>
    <property type="match status" value="1"/>
</dbReference>
<gene>
    <name evidence="3" type="ORF">NLU14_12240</name>
</gene>
<proteinExistence type="predicted"/>
<dbReference type="RefSeq" id="WP_275706891.1">
    <property type="nucleotide sequence ID" value="NZ_JANCMW010000007.1"/>
</dbReference>
<evidence type="ECO:0000313" key="4">
    <source>
        <dbReference type="Proteomes" id="UP001143391"/>
    </source>
</evidence>
<dbReference type="Pfam" id="PF00144">
    <property type="entry name" value="Beta-lactamase"/>
    <property type="match status" value="1"/>
</dbReference>
<accession>A0ABT5YBP2</accession>
<protein>
    <submittedName>
        <fullName evidence="3">Beta-lactamase family protein</fullName>
    </submittedName>
</protein>
<sequence>MRFAARLASVFLVTGLALLAVPVWADESAGNNVVFPGLAESAAELERLHSLVIAVDGEPVFSRVFRGPGLDDPANIKSLSKTVLSVVIGMAVERGVFAGVDQPIADILDVPANASDRVGEVTISHLLSMQAGLQRTSGRYYGEWVNSDNWVDYALSRPFVAEPGGEMLYSTGSYHLLSAALTASTGRSTLDVTRDWLGDPLDIRIRPWLRDPQGIYFGGNEMRLSPMALLKIGELYRNDGVHGGEQLLSREWIDLSWTLRGTSRYTDDRYGYGWFVTELGGHRAYYGRGFGGQMLYVFPDLEMTVVMTSDPQPPASPSFMHKQNALLEEFVIPAFPLPPASSPQSSQAQR</sequence>
<feature type="signal peptide" evidence="1">
    <location>
        <begin position="1"/>
        <end position="25"/>
    </location>
</feature>
<feature type="chain" id="PRO_5046036770" evidence="1">
    <location>
        <begin position="26"/>
        <end position="350"/>
    </location>
</feature>
<feature type="domain" description="Beta-lactamase-related" evidence="2">
    <location>
        <begin position="50"/>
        <end position="321"/>
    </location>
</feature>
<evidence type="ECO:0000259" key="2">
    <source>
        <dbReference type="Pfam" id="PF00144"/>
    </source>
</evidence>
<dbReference type="SUPFAM" id="SSF56601">
    <property type="entry name" value="beta-lactamase/transpeptidase-like"/>
    <property type="match status" value="1"/>
</dbReference>
<dbReference type="InterPro" id="IPR001466">
    <property type="entry name" value="Beta-lactam-related"/>
</dbReference>